<evidence type="ECO:0000313" key="9">
    <source>
        <dbReference type="EMBL" id="GHF69379.1"/>
    </source>
</evidence>
<gene>
    <name evidence="9" type="primary">argH</name>
    <name evidence="9" type="ORF">GCM10010218_58500</name>
</gene>
<dbReference type="InterPro" id="IPR008948">
    <property type="entry name" value="L-Aspartase-like"/>
</dbReference>
<evidence type="ECO:0000256" key="4">
    <source>
        <dbReference type="ARBA" id="ARBA00022605"/>
    </source>
</evidence>
<feature type="region of interest" description="Disordered" evidence="6">
    <location>
        <begin position="1"/>
        <end position="24"/>
    </location>
</feature>
<dbReference type="Pfam" id="PF00206">
    <property type="entry name" value="Lyase_1"/>
    <property type="match status" value="1"/>
</dbReference>
<organism evidence="9 10">
    <name type="scientific">Streptomyces mashuensis</name>
    <dbReference type="NCBI Taxonomy" id="33904"/>
    <lineage>
        <taxon>Bacteria</taxon>
        <taxon>Bacillati</taxon>
        <taxon>Actinomycetota</taxon>
        <taxon>Actinomycetes</taxon>
        <taxon>Kitasatosporales</taxon>
        <taxon>Streptomycetaceae</taxon>
        <taxon>Streptomyces</taxon>
    </lineage>
</organism>
<dbReference type="SUPFAM" id="SSF48557">
    <property type="entry name" value="L-aspartase-like"/>
    <property type="match status" value="1"/>
</dbReference>
<accession>A0A919B826</accession>
<evidence type="ECO:0000256" key="3">
    <source>
        <dbReference type="ARBA" id="ARBA00022571"/>
    </source>
</evidence>
<dbReference type="GO" id="GO:0005829">
    <property type="term" value="C:cytosol"/>
    <property type="evidence" value="ECO:0007669"/>
    <property type="project" value="TreeGrafter"/>
</dbReference>
<dbReference type="EMBL" id="BNBD01000018">
    <property type="protein sequence ID" value="GHF69379.1"/>
    <property type="molecule type" value="Genomic_DNA"/>
</dbReference>
<keyword evidence="3" id="KW-0055">Arginine biosynthesis</keyword>
<dbReference type="InterPro" id="IPR009049">
    <property type="entry name" value="Argininosuccinate_lyase"/>
</dbReference>
<comment type="caution">
    <text evidence="9">The sequence shown here is derived from an EMBL/GenBank/DDBJ whole genome shotgun (WGS) entry which is preliminary data.</text>
</comment>
<dbReference type="Gene3D" id="1.20.200.10">
    <property type="entry name" value="Fumarase/aspartase (Central domain)"/>
    <property type="match status" value="1"/>
</dbReference>
<keyword evidence="5 9" id="KW-0456">Lyase</keyword>
<sequence>MNAASTPTTDAHAASASEVDTGRLRTPLAETARQILFGESPYAYDAGAAAELHTISEVDRAHLLMLERRGIADPAKVRALLAEIEALRATGFAGVRDRPAPRGRYLSYESYLIERLGADTGGVLHTGRSRNDLNATTVRLRLRQPYAALLEETRQLLAVLRARAEEHRDVVMPAYTHRQPAVPITYGHYLLGLANAVLWGLDGLLHAGEEMDVNPLGAGAVGGTSVAVDPEHTTRLLGFRAPAPNSLHAVASRDFVLRLLSATGVLGVGVARAAQDFSVWTTEEAGLLHVPDDLVGSSSMMPQKRNPFPLEHIHGKAAAPLGGYVGAASAMLTAGYTNAIAVGTEAVAHLWPALRNITEAVVLMRLFADGTRPVPARMTERAEQGYTAATHLAERLVADGVPFRSAHHEVGRMVLDGLAAGTPLDQVAGGRLEPGTLAPAAVVAATDFGGGPGPASTRHALEALDAGLDRLGTAVDERRRRWATAADELQAQVEKALQA</sequence>
<reference evidence="9" key="2">
    <citation type="submission" date="2020-09" db="EMBL/GenBank/DDBJ databases">
        <authorList>
            <person name="Sun Q."/>
            <person name="Ohkuma M."/>
        </authorList>
    </citation>
    <scope>NUCLEOTIDE SEQUENCE</scope>
    <source>
        <strain evidence="9">JCM 4059</strain>
    </source>
</reference>
<evidence type="ECO:0000256" key="2">
    <source>
        <dbReference type="ARBA" id="ARBA00012338"/>
    </source>
</evidence>
<dbReference type="Gene3D" id="1.10.275.10">
    <property type="entry name" value="Fumarase/aspartase (N-terminal domain)"/>
    <property type="match status" value="1"/>
</dbReference>
<dbReference type="GO" id="GO:0042450">
    <property type="term" value="P:L-arginine biosynthetic process via ornithine"/>
    <property type="evidence" value="ECO:0007669"/>
    <property type="project" value="InterPro"/>
</dbReference>
<dbReference type="PRINTS" id="PR00149">
    <property type="entry name" value="FUMRATELYASE"/>
</dbReference>
<protein>
    <recommendedName>
        <fullName evidence="2">argininosuccinate lyase</fullName>
        <ecNumber evidence="2">4.3.2.1</ecNumber>
    </recommendedName>
</protein>
<dbReference type="PANTHER" id="PTHR43814:SF1">
    <property type="entry name" value="ARGININOSUCCINATE LYASE"/>
    <property type="match status" value="1"/>
</dbReference>
<dbReference type="AlphaFoldDB" id="A0A919B826"/>
<dbReference type="Proteomes" id="UP000638313">
    <property type="component" value="Unassembled WGS sequence"/>
</dbReference>
<dbReference type="PRINTS" id="PR00145">
    <property type="entry name" value="ARGSUCLYASE"/>
</dbReference>
<evidence type="ECO:0000256" key="6">
    <source>
        <dbReference type="SAM" id="MobiDB-lite"/>
    </source>
</evidence>
<proteinExistence type="predicted"/>
<evidence type="ECO:0000256" key="5">
    <source>
        <dbReference type="ARBA" id="ARBA00023239"/>
    </source>
</evidence>
<reference evidence="9" key="1">
    <citation type="journal article" date="2014" name="Int. J. Syst. Evol. Microbiol.">
        <title>Complete genome sequence of Corynebacterium casei LMG S-19264T (=DSM 44701T), isolated from a smear-ripened cheese.</title>
        <authorList>
            <consortium name="US DOE Joint Genome Institute (JGI-PGF)"/>
            <person name="Walter F."/>
            <person name="Albersmeier A."/>
            <person name="Kalinowski J."/>
            <person name="Ruckert C."/>
        </authorList>
    </citation>
    <scope>NUCLEOTIDE SEQUENCE</scope>
    <source>
        <strain evidence="9">JCM 4059</strain>
    </source>
</reference>
<keyword evidence="10" id="KW-1185">Reference proteome</keyword>
<feature type="domain" description="Fumarate lyase N-terminal" evidence="7">
    <location>
        <begin position="118"/>
        <end position="318"/>
    </location>
</feature>
<dbReference type="InterPro" id="IPR000362">
    <property type="entry name" value="Fumarate_lyase_fam"/>
</dbReference>
<dbReference type="Pfam" id="PF14698">
    <property type="entry name" value="ASL_C2"/>
    <property type="match status" value="1"/>
</dbReference>
<evidence type="ECO:0000256" key="1">
    <source>
        <dbReference type="ARBA" id="ARBA00004941"/>
    </source>
</evidence>
<dbReference type="GO" id="GO:0004056">
    <property type="term" value="F:argininosuccinate lyase activity"/>
    <property type="evidence" value="ECO:0007669"/>
    <property type="project" value="UniProtKB-EC"/>
</dbReference>
<dbReference type="InterPro" id="IPR024083">
    <property type="entry name" value="Fumarase/histidase_N"/>
</dbReference>
<evidence type="ECO:0000259" key="8">
    <source>
        <dbReference type="Pfam" id="PF14698"/>
    </source>
</evidence>
<dbReference type="CDD" id="cd01359">
    <property type="entry name" value="Argininosuccinate_lyase"/>
    <property type="match status" value="1"/>
</dbReference>
<evidence type="ECO:0000259" key="7">
    <source>
        <dbReference type="Pfam" id="PF00206"/>
    </source>
</evidence>
<dbReference type="EC" id="4.3.2.1" evidence="2"/>
<dbReference type="InterPro" id="IPR022761">
    <property type="entry name" value="Fumarate_lyase_N"/>
</dbReference>
<feature type="domain" description="Argininosuccinate lyase C-terminal" evidence="8">
    <location>
        <begin position="386"/>
        <end position="428"/>
    </location>
</feature>
<comment type="pathway">
    <text evidence="1">Amino-acid biosynthesis; L-arginine biosynthesis; L-arginine from L-ornithine and carbamoyl phosphate: step 3/3.</text>
</comment>
<name>A0A919B826_9ACTN</name>
<evidence type="ECO:0000313" key="10">
    <source>
        <dbReference type="Proteomes" id="UP000638313"/>
    </source>
</evidence>
<keyword evidence="4" id="KW-0028">Amino-acid biosynthesis</keyword>
<dbReference type="Gene3D" id="1.10.40.30">
    <property type="entry name" value="Fumarase/aspartase (C-terminal domain)"/>
    <property type="match status" value="1"/>
</dbReference>
<dbReference type="PANTHER" id="PTHR43814">
    <property type="entry name" value="ARGININOSUCCINATE LYASE"/>
    <property type="match status" value="1"/>
</dbReference>
<dbReference type="RefSeq" id="WP_190132770.1">
    <property type="nucleotide sequence ID" value="NZ_BNBD01000018.1"/>
</dbReference>
<dbReference type="InterPro" id="IPR029419">
    <property type="entry name" value="Arg_succ_lyase_C"/>
</dbReference>